<accession>A0ABN8PEI2</accession>
<reference evidence="1 2" key="1">
    <citation type="submission" date="2022-05" db="EMBL/GenBank/DDBJ databases">
        <authorList>
            <consortium name="Genoscope - CEA"/>
            <person name="William W."/>
        </authorList>
    </citation>
    <scope>NUCLEOTIDE SEQUENCE [LARGE SCALE GENOMIC DNA]</scope>
</reference>
<evidence type="ECO:0008006" key="3">
    <source>
        <dbReference type="Google" id="ProtNLM"/>
    </source>
</evidence>
<organism evidence="1 2">
    <name type="scientific">Porites evermanni</name>
    <dbReference type="NCBI Taxonomy" id="104178"/>
    <lineage>
        <taxon>Eukaryota</taxon>
        <taxon>Metazoa</taxon>
        <taxon>Cnidaria</taxon>
        <taxon>Anthozoa</taxon>
        <taxon>Hexacorallia</taxon>
        <taxon>Scleractinia</taxon>
        <taxon>Fungiina</taxon>
        <taxon>Poritidae</taxon>
        <taxon>Porites</taxon>
    </lineage>
</organism>
<dbReference type="EMBL" id="CALNXI010000831">
    <property type="protein sequence ID" value="CAH3142140.1"/>
    <property type="molecule type" value="Genomic_DNA"/>
</dbReference>
<gene>
    <name evidence="1" type="ORF">PEVE_00042427</name>
</gene>
<evidence type="ECO:0000313" key="1">
    <source>
        <dbReference type="EMBL" id="CAH3142140.1"/>
    </source>
</evidence>
<dbReference type="InterPro" id="IPR027417">
    <property type="entry name" value="P-loop_NTPase"/>
</dbReference>
<dbReference type="SUPFAM" id="SSF52540">
    <property type="entry name" value="P-loop containing nucleoside triphosphate hydrolases"/>
    <property type="match status" value="1"/>
</dbReference>
<keyword evidence="2" id="KW-1185">Reference proteome</keyword>
<protein>
    <recommendedName>
        <fullName evidence="3">ATPase AAA-type core domain-containing protein</fullName>
    </recommendedName>
</protein>
<dbReference type="Proteomes" id="UP001159427">
    <property type="component" value="Unassembled WGS sequence"/>
</dbReference>
<name>A0ABN8PEI2_9CNID</name>
<evidence type="ECO:0000313" key="2">
    <source>
        <dbReference type="Proteomes" id="UP001159427"/>
    </source>
</evidence>
<proteinExistence type="predicted"/>
<sequence>MCPSSGFMANSFRWLGKRVFNHVWQQIWQNSPRTSSAIRIPHCSGYFWREEDEEIRRNLEILCKGEVSSVVKTLLLHGPSGYGKLYSAANLMHTLYTRPISNVFLSKTDQGKFKTIFLKEVPIKWTLDATSKRTLFESYRSLAKEIGLTEEAKAANSEIALYSRTPEGRQHQMNLQHHYQKDAYDEALKQIYEDVMKRLREQSSWVLLVEGPPEKVAALRNYWPQPGDRGSGNGLVIITTHYPSILPFENADDSTLQRVHIGEMTYKDAVDFLVKKTGMASSGSDAKYAKDIAIKMLKCNPQYIAM</sequence>
<comment type="caution">
    <text evidence="1">The sequence shown here is derived from an EMBL/GenBank/DDBJ whole genome shotgun (WGS) entry which is preliminary data.</text>
</comment>